<sequence length="385" mass="44488">MELERLADRNAQSLSTPQGERYLPVHQFIFDWKTFKIKEEEDRRLPAIIKQQGNHWYGFGEAASKLFSVSLDYVSSGYVSLGERNKKQIKLTMAPRDHGDLVRQQLVSQREQTFLNETRKIHDMQEELEAPEVVEHFGIDILPSLESRYHPEWEQLTETYVSRRFDSSPMENLQRETSHVQTQSHKEGKEVNVIAIPSNDDTDSGNREEAPLPGKDAMSSIVAFINELGQMESESWSSRGFHLGGESRHAEGNTDNEHDSNNEEGKHNHSKSDGRLEIWCDPECSSDQNNDYIDGPEEQQSYHFINNIDLETPIEKLKELEKDLTERHLEDLNHHSFDGIDLRFRNLIRLKGALRAFLETNKAVEIRFLKTSRWNGLTKRSTASI</sequence>
<reference evidence="2 3" key="1">
    <citation type="submission" date="2020-05" db="EMBL/GenBank/DDBJ databases">
        <title>Identification and distribution of gene clusters putatively required for synthesis of sphingolipid metabolism inhibitors in phylogenetically diverse species of the filamentous fungus Fusarium.</title>
        <authorList>
            <person name="Kim H.-S."/>
            <person name="Busman M."/>
            <person name="Brown D.W."/>
            <person name="Divon H."/>
            <person name="Uhlig S."/>
            <person name="Proctor R.H."/>
        </authorList>
    </citation>
    <scope>NUCLEOTIDE SEQUENCE [LARGE SCALE GENOMIC DNA]</scope>
    <source>
        <strain evidence="2 3">NRRL 25311</strain>
    </source>
</reference>
<gene>
    <name evidence="2" type="ORF">FDENT_4509</name>
</gene>
<keyword evidence="3" id="KW-1185">Reference proteome</keyword>
<dbReference type="AlphaFoldDB" id="A0A8H5UJU6"/>
<proteinExistence type="predicted"/>
<protein>
    <submittedName>
        <fullName evidence="2">Uncharacterized protein</fullName>
    </submittedName>
</protein>
<feature type="region of interest" description="Disordered" evidence="1">
    <location>
        <begin position="236"/>
        <end position="274"/>
    </location>
</feature>
<organism evidence="2 3">
    <name type="scientific">Fusarium denticulatum</name>
    <dbReference type="NCBI Taxonomy" id="48507"/>
    <lineage>
        <taxon>Eukaryota</taxon>
        <taxon>Fungi</taxon>
        <taxon>Dikarya</taxon>
        <taxon>Ascomycota</taxon>
        <taxon>Pezizomycotina</taxon>
        <taxon>Sordariomycetes</taxon>
        <taxon>Hypocreomycetidae</taxon>
        <taxon>Hypocreales</taxon>
        <taxon>Nectriaceae</taxon>
        <taxon>Fusarium</taxon>
        <taxon>Fusarium fujikuroi species complex</taxon>
    </lineage>
</organism>
<dbReference type="EMBL" id="JAAOAK010000108">
    <property type="protein sequence ID" value="KAF5689145.1"/>
    <property type="molecule type" value="Genomic_DNA"/>
</dbReference>
<feature type="compositionally biased region" description="Basic and acidic residues" evidence="1">
    <location>
        <begin position="173"/>
        <end position="190"/>
    </location>
</feature>
<evidence type="ECO:0000256" key="1">
    <source>
        <dbReference type="SAM" id="MobiDB-lite"/>
    </source>
</evidence>
<evidence type="ECO:0000313" key="3">
    <source>
        <dbReference type="Proteomes" id="UP000562682"/>
    </source>
</evidence>
<accession>A0A8H5UJU6</accession>
<dbReference type="Proteomes" id="UP000562682">
    <property type="component" value="Unassembled WGS sequence"/>
</dbReference>
<evidence type="ECO:0000313" key="2">
    <source>
        <dbReference type="EMBL" id="KAF5689145.1"/>
    </source>
</evidence>
<comment type="caution">
    <text evidence="2">The sequence shown here is derived from an EMBL/GenBank/DDBJ whole genome shotgun (WGS) entry which is preliminary data.</text>
</comment>
<feature type="region of interest" description="Disordered" evidence="1">
    <location>
        <begin position="167"/>
        <end position="215"/>
    </location>
</feature>
<feature type="compositionally biased region" description="Basic and acidic residues" evidence="1">
    <location>
        <begin position="245"/>
        <end position="274"/>
    </location>
</feature>
<name>A0A8H5UJU6_9HYPO</name>